<evidence type="ECO:0000313" key="2">
    <source>
        <dbReference type="EMBL" id="GMH64027.1"/>
    </source>
</evidence>
<feature type="non-terminal residue" evidence="2">
    <location>
        <position position="111"/>
    </location>
</feature>
<protein>
    <recommendedName>
        <fullName evidence="4">PHD finger-like domain-containing protein 5A</fullName>
    </recommendedName>
</protein>
<dbReference type="GO" id="GO:0000398">
    <property type="term" value="P:mRNA splicing, via spliceosome"/>
    <property type="evidence" value="ECO:0007669"/>
    <property type="project" value="InterPro"/>
</dbReference>
<dbReference type="AlphaFoldDB" id="A0A9W7A6X7"/>
<dbReference type="EMBL" id="BLQM01000104">
    <property type="protein sequence ID" value="GMH64027.1"/>
    <property type="molecule type" value="Genomic_DNA"/>
</dbReference>
<gene>
    <name evidence="2" type="ORF">TL16_g03867</name>
</gene>
<feature type="non-terminal residue" evidence="2">
    <location>
        <position position="1"/>
    </location>
</feature>
<dbReference type="InterPro" id="IPR005345">
    <property type="entry name" value="PHF5"/>
</dbReference>
<comment type="similarity">
    <text evidence="1">Belongs to the PHF5 family.</text>
</comment>
<comment type="caution">
    <text evidence="2">The sequence shown here is derived from an EMBL/GenBank/DDBJ whole genome shotgun (WGS) entry which is preliminary data.</text>
</comment>
<dbReference type="Pfam" id="PF03660">
    <property type="entry name" value="PHF5"/>
    <property type="match status" value="1"/>
</dbReference>
<accession>A0A9W7A6X7</accession>
<organism evidence="2 3">
    <name type="scientific">Triparma laevis f. inornata</name>
    <dbReference type="NCBI Taxonomy" id="1714386"/>
    <lineage>
        <taxon>Eukaryota</taxon>
        <taxon>Sar</taxon>
        <taxon>Stramenopiles</taxon>
        <taxon>Ochrophyta</taxon>
        <taxon>Bolidophyceae</taxon>
        <taxon>Parmales</taxon>
        <taxon>Triparmaceae</taxon>
        <taxon>Triparma</taxon>
    </lineage>
</organism>
<proteinExistence type="inferred from homology"/>
<evidence type="ECO:0000313" key="3">
    <source>
        <dbReference type="Proteomes" id="UP001162640"/>
    </source>
</evidence>
<name>A0A9W7A6X7_9STRA</name>
<sequence length="111" mass="12500">MAKHHPDLVMCRKQPGLSVGRLCIKCEGKCVICDSFVNPEQIVRCCDECSYGSSMEGKCVVCSAKGVSDAYYCRECVLLERDRDGCPKIINLGESRTDLFYAKKKYGFKKR</sequence>
<dbReference type="PIRSF" id="PIRSF016468">
    <property type="entry name" value="PHF5"/>
    <property type="match status" value="1"/>
</dbReference>
<dbReference type="PANTHER" id="PTHR13120">
    <property type="entry name" value="PHD FINGER-LIKE DOMAIN-CONTAINING PROTEIN 5A"/>
    <property type="match status" value="1"/>
</dbReference>
<reference evidence="3" key="1">
    <citation type="journal article" date="2023" name="Commun. Biol.">
        <title>Genome analysis of Parmales, the sister group of diatoms, reveals the evolutionary specialization of diatoms from phago-mixotrophs to photoautotrophs.</title>
        <authorList>
            <person name="Ban H."/>
            <person name="Sato S."/>
            <person name="Yoshikawa S."/>
            <person name="Yamada K."/>
            <person name="Nakamura Y."/>
            <person name="Ichinomiya M."/>
            <person name="Sato N."/>
            <person name="Blanc-Mathieu R."/>
            <person name="Endo H."/>
            <person name="Kuwata A."/>
            <person name="Ogata H."/>
        </authorList>
    </citation>
    <scope>NUCLEOTIDE SEQUENCE [LARGE SCALE GENOMIC DNA]</scope>
</reference>
<dbReference type="Proteomes" id="UP001162640">
    <property type="component" value="Unassembled WGS sequence"/>
</dbReference>
<evidence type="ECO:0000256" key="1">
    <source>
        <dbReference type="ARBA" id="ARBA00008626"/>
    </source>
</evidence>
<evidence type="ECO:0008006" key="4">
    <source>
        <dbReference type="Google" id="ProtNLM"/>
    </source>
</evidence>